<dbReference type="OrthoDB" id="429145at2759"/>
<accession>A0A7R8YLY2</accession>
<dbReference type="GO" id="GO:0004089">
    <property type="term" value="F:carbonate dehydratase activity"/>
    <property type="evidence" value="ECO:0007669"/>
    <property type="project" value="UniProtKB-EC"/>
</dbReference>
<evidence type="ECO:0000259" key="7">
    <source>
        <dbReference type="PROSITE" id="PS51144"/>
    </source>
</evidence>
<dbReference type="GO" id="GO:0008270">
    <property type="term" value="F:zinc ion binding"/>
    <property type="evidence" value="ECO:0007669"/>
    <property type="project" value="InterPro"/>
</dbReference>
<feature type="domain" description="Alpha-carbonic anhydrase" evidence="7">
    <location>
        <begin position="29"/>
        <end position="516"/>
    </location>
</feature>
<dbReference type="InterPro" id="IPR036398">
    <property type="entry name" value="CA_dom_sf"/>
</dbReference>
<dbReference type="EC" id="4.2.1.1" evidence="2"/>
<dbReference type="PANTHER" id="PTHR18952:SF265">
    <property type="entry name" value="CARBONIC ANHYDRASE"/>
    <property type="match status" value="1"/>
</dbReference>
<sequence>MSIKRFSCMVLGTLCASYRKSFQKQPTGADWRYPKLGEAEKWRGLCESGERQSPVHIDPNTAIGSNLPPLTVLNYRSRHHNFKMVNTGHGVSLEIPPRLGIMLTGGPLRDYYVLENIRWHWNGTEHTFKGMKCLAMEMHLVHRNLKYRDMSEALNHEDGVAVLGCLFKLSNVGNALLSRIFDSTSKIIEPGTITYVIYSFAMLDLLPPLHSYFTYKGSLTTPACNESVTWIIFNTVTNIHQHEIDKLSIIKDSRGERLSYNCRNQQPLNGRPLYFQNGAWEGLCANGQKQSPILLNINNAEKAQLPRLIGMNYFRKFKYFKITNTGYSVHINVPFGLGILMSGGPLKGYYTLEDVHWHWNKTEHSIEPEKFLMLEMHLVHRNAKYKTFEEASGQEDGLAIIAVLYRLSNEPNQHLHNILKQISAVQKPGQGTYLEEPICIKELLPEDTTVYFTYQGSLCQPPCNESVTWIIYRQPSTVSEDQIKMFQSIKAEDGRKLLSNCRRLQPTNNRPIIVHTLE</sequence>
<comment type="similarity">
    <text evidence="1">Belongs to the alpha-carbonic anhydrase family.</text>
</comment>
<keyword evidence="9" id="KW-1185">Reference proteome</keyword>
<dbReference type="Gene3D" id="3.10.200.10">
    <property type="entry name" value="Alpha carbonic anhydrase"/>
    <property type="match status" value="2"/>
</dbReference>
<evidence type="ECO:0000256" key="2">
    <source>
        <dbReference type="ARBA" id="ARBA00012925"/>
    </source>
</evidence>
<keyword evidence="4" id="KW-0862">Zinc</keyword>
<keyword evidence="3" id="KW-0479">Metal-binding</keyword>
<dbReference type="InterPro" id="IPR023561">
    <property type="entry name" value="Carbonic_anhydrase_a-class"/>
</dbReference>
<organism evidence="8 9">
    <name type="scientific">Hermetia illucens</name>
    <name type="common">Black soldier fly</name>
    <dbReference type="NCBI Taxonomy" id="343691"/>
    <lineage>
        <taxon>Eukaryota</taxon>
        <taxon>Metazoa</taxon>
        <taxon>Ecdysozoa</taxon>
        <taxon>Arthropoda</taxon>
        <taxon>Hexapoda</taxon>
        <taxon>Insecta</taxon>
        <taxon>Pterygota</taxon>
        <taxon>Neoptera</taxon>
        <taxon>Endopterygota</taxon>
        <taxon>Diptera</taxon>
        <taxon>Brachycera</taxon>
        <taxon>Stratiomyomorpha</taxon>
        <taxon>Stratiomyidae</taxon>
        <taxon>Hermetiinae</taxon>
        <taxon>Hermetia</taxon>
    </lineage>
</organism>
<keyword evidence="5" id="KW-0456">Lyase</keyword>
<evidence type="ECO:0000256" key="6">
    <source>
        <dbReference type="ARBA" id="ARBA00048348"/>
    </source>
</evidence>
<evidence type="ECO:0000313" key="9">
    <source>
        <dbReference type="Proteomes" id="UP000594454"/>
    </source>
</evidence>
<dbReference type="InParanoid" id="A0A7R8YLY2"/>
<dbReference type="Pfam" id="PF00194">
    <property type="entry name" value="Carb_anhydrase"/>
    <property type="match status" value="2"/>
</dbReference>
<dbReference type="CDD" id="cd00326">
    <property type="entry name" value="alpha_CA"/>
    <property type="match status" value="2"/>
</dbReference>
<name>A0A7R8YLY2_HERIL</name>
<evidence type="ECO:0000256" key="3">
    <source>
        <dbReference type="ARBA" id="ARBA00022723"/>
    </source>
</evidence>
<dbReference type="InterPro" id="IPR001148">
    <property type="entry name" value="CA_dom"/>
</dbReference>
<protein>
    <recommendedName>
        <fullName evidence="2">carbonic anhydrase</fullName>
        <ecNumber evidence="2">4.2.1.1</ecNumber>
    </recommendedName>
</protein>
<evidence type="ECO:0000256" key="4">
    <source>
        <dbReference type="ARBA" id="ARBA00022833"/>
    </source>
</evidence>
<dbReference type="AlphaFoldDB" id="A0A7R8YLY2"/>
<dbReference type="PANTHER" id="PTHR18952">
    <property type="entry name" value="CARBONIC ANHYDRASE"/>
    <property type="match status" value="1"/>
</dbReference>
<evidence type="ECO:0000256" key="1">
    <source>
        <dbReference type="ARBA" id="ARBA00010718"/>
    </source>
</evidence>
<dbReference type="EMBL" id="LR899009">
    <property type="protein sequence ID" value="CAD7078003.1"/>
    <property type="molecule type" value="Genomic_DNA"/>
</dbReference>
<gene>
    <name evidence="8" type="ORF">HERILL_LOCUS1299</name>
</gene>
<comment type="catalytic activity">
    <reaction evidence="6">
        <text>hydrogencarbonate + H(+) = CO2 + H2O</text>
        <dbReference type="Rhea" id="RHEA:10748"/>
        <dbReference type="ChEBI" id="CHEBI:15377"/>
        <dbReference type="ChEBI" id="CHEBI:15378"/>
        <dbReference type="ChEBI" id="CHEBI:16526"/>
        <dbReference type="ChEBI" id="CHEBI:17544"/>
        <dbReference type="EC" id="4.2.1.1"/>
    </reaction>
</comment>
<proteinExistence type="inferred from homology"/>
<dbReference type="PROSITE" id="PS51144">
    <property type="entry name" value="ALPHA_CA_2"/>
    <property type="match status" value="1"/>
</dbReference>
<evidence type="ECO:0000313" key="8">
    <source>
        <dbReference type="EMBL" id="CAD7078003.1"/>
    </source>
</evidence>
<dbReference type="Proteomes" id="UP000594454">
    <property type="component" value="Chromosome 1"/>
</dbReference>
<dbReference type="SMART" id="SM01057">
    <property type="entry name" value="Carb_anhydrase"/>
    <property type="match status" value="2"/>
</dbReference>
<dbReference type="SUPFAM" id="SSF51069">
    <property type="entry name" value="Carbonic anhydrase"/>
    <property type="match status" value="2"/>
</dbReference>
<reference evidence="8 9" key="1">
    <citation type="submission" date="2020-11" db="EMBL/GenBank/DDBJ databases">
        <authorList>
            <person name="Wallbank WR R."/>
            <person name="Pardo Diaz C."/>
            <person name="Kozak K."/>
            <person name="Martin S."/>
            <person name="Jiggins C."/>
            <person name="Moest M."/>
            <person name="Warren A I."/>
            <person name="Generalovic N T."/>
            <person name="Byers J.R.P. K."/>
            <person name="Montejo-Kovacevich G."/>
            <person name="Yen C E."/>
        </authorList>
    </citation>
    <scope>NUCLEOTIDE SEQUENCE [LARGE SCALE GENOMIC DNA]</scope>
</reference>
<evidence type="ECO:0000256" key="5">
    <source>
        <dbReference type="ARBA" id="ARBA00023239"/>
    </source>
</evidence>